<evidence type="ECO:0000256" key="2">
    <source>
        <dbReference type="ARBA" id="ARBA00008186"/>
    </source>
</evidence>
<dbReference type="AlphaFoldDB" id="A0A6G1HWE3"/>
<gene>
    <name evidence="4" type="primary">MED11</name>
    <name evidence="5" type="ORF">EJ06DRAFT_522231</name>
</gene>
<keyword evidence="4" id="KW-0010">Activator</keyword>
<proteinExistence type="inferred from homology"/>
<name>A0A6G1HWE3_9PEZI</name>
<dbReference type="GO" id="GO:0016592">
    <property type="term" value="C:mediator complex"/>
    <property type="evidence" value="ECO:0007669"/>
    <property type="project" value="InterPro"/>
</dbReference>
<protein>
    <recommendedName>
        <fullName evidence="4">Mediator of RNA polymerase II transcription subunit 11</fullName>
    </recommendedName>
    <alternativeName>
        <fullName evidence="4">Mediator complex subunit 11</fullName>
    </alternativeName>
</protein>
<dbReference type="InterPro" id="IPR019404">
    <property type="entry name" value="Mediator_Med11"/>
</dbReference>
<dbReference type="Pfam" id="PF10280">
    <property type="entry name" value="Med11"/>
    <property type="match status" value="1"/>
</dbReference>
<sequence>MDPKFVLKREKIEALAATSSKVPALLSEAGAAIQLLSDPSPPNVAPGSDRKALISAHVQTFNKCLREVYEELNAQVDALESAGIIFPNQQAAERLGPGINKDALKSLNMGWLNSRTKDLALAKEAELVQEAIEFLEKLPSASEGEKMEEGS</sequence>
<dbReference type="GO" id="GO:0003712">
    <property type="term" value="F:transcription coregulator activity"/>
    <property type="evidence" value="ECO:0007669"/>
    <property type="project" value="InterPro"/>
</dbReference>
<keyword evidence="6" id="KW-1185">Reference proteome</keyword>
<comment type="subunit">
    <text evidence="4">Component of the Mediator complex.</text>
</comment>
<evidence type="ECO:0000256" key="3">
    <source>
        <dbReference type="ARBA" id="ARBA00023242"/>
    </source>
</evidence>
<evidence type="ECO:0000313" key="5">
    <source>
        <dbReference type="EMBL" id="KAF2400055.1"/>
    </source>
</evidence>
<reference evidence="5" key="1">
    <citation type="journal article" date="2020" name="Stud. Mycol.">
        <title>101 Dothideomycetes genomes: a test case for predicting lifestyles and emergence of pathogens.</title>
        <authorList>
            <person name="Haridas S."/>
            <person name="Albert R."/>
            <person name="Binder M."/>
            <person name="Bloem J."/>
            <person name="Labutti K."/>
            <person name="Salamov A."/>
            <person name="Andreopoulos B."/>
            <person name="Baker S."/>
            <person name="Barry K."/>
            <person name="Bills G."/>
            <person name="Bluhm B."/>
            <person name="Cannon C."/>
            <person name="Castanera R."/>
            <person name="Culley D."/>
            <person name="Daum C."/>
            <person name="Ezra D."/>
            <person name="Gonzalez J."/>
            <person name="Henrissat B."/>
            <person name="Kuo A."/>
            <person name="Liang C."/>
            <person name="Lipzen A."/>
            <person name="Lutzoni F."/>
            <person name="Magnuson J."/>
            <person name="Mondo S."/>
            <person name="Nolan M."/>
            <person name="Ohm R."/>
            <person name="Pangilinan J."/>
            <person name="Park H.-J."/>
            <person name="Ramirez L."/>
            <person name="Alfaro M."/>
            <person name="Sun H."/>
            <person name="Tritt A."/>
            <person name="Yoshinaga Y."/>
            <person name="Zwiers L.-H."/>
            <person name="Turgeon B."/>
            <person name="Goodwin S."/>
            <person name="Spatafora J."/>
            <person name="Crous P."/>
            <person name="Grigoriev I."/>
        </authorList>
    </citation>
    <scope>NUCLEOTIDE SEQUENCE</scope>
    <source>
        <strain evidence="5">CBS 262.69</strain>
    </source>
</reference>
<keyword evidence="4" id="KW-0805">Transcription regulation</keyword>
<accession>A0A6G1HWE3</accession>
<dbReference type="Proteomes" id="UP000799640">
    <property type="component" value="Unassembled WGS sequence"/>
</dbReference>
<evidence type="ECO:0000256" key="1">
    <source>
        <dbReference type="ARBA" id="ARBA00004123"/>
    </source>
</evidence>
<comment type="subcellular location">
    <subcellularLocation>
        <location evidence="1 4">Nucleus</location>
    </subcellularLocation>
</comment>
<organism evidence="5 6">
    <name type="scientific">Trichodelitschia bisporula</name>
    <dbReference type="NCBI Taxonomy" id="703511"/>
    <lineage>
        <taxon>Eukaryota</taxon>
        <taxon>Fungi</taxon>
        <taxon>Dikarya</taxon>
        <taxon>Ascomycota</taxon>
        <taxon>Pezizomycotina</taxon>
        <taxon>Dothideomycetes</taxon>
        <taxon>Dothideomycetes incertae sedis</taxon>
        <taxon>Phaeotrichales</taxon>
        <taxon>Phaeotrichaceae</taxon>
        <taxon>Trichodelitschia</taxon>
    </lineage>
</organism>
<dbReference type="Gene3D" id="1.10.287.3490">
    <property type="match status" value="1"/>
</dbReference>
<comment type="similarity">
    <text evidence="2 4">Belongs to the Mediator complex subunit 11 family.</text>
</comment>
<keyword evidence="3 4" id="KW-0539">Nucleus</keyword>
<dbReference type="GO" id="GO:0006357">
    <property type="term" value="P:regulation of transcription by RNA polymerase II"/>
    <property type="evidence" value="ECO:0007669"/>
    <property type="project" value="InterPro"/>
</dbReference>
<dbReference type="OrthoDB" id="5418434at2759"/>
<evidence type="ECO:0000313" key="6">
    <source>
        <dbReference type="Proteomes" id="UP000799640"/>
    </source>
</evidence>
<dbReference type="EMBL" id="ML996696">
    <property type="protein sequence ID" value="KAF2400055.1"/>
    <property type="molecule type" value="Genomic_DNA"/>
</dbReference>
<comment type="function">
    <text evidence="4">Component of the Mediator complex, a coactivator involved in the regulated transcription of nearly all RNA polymerase II-dependent genes. Mediator functions as a bridge to convey information from gene-specific regulatory proteins to the basal RNA polymerase II transcription machinery. Mediator is recruited to promoters by direct interactions with regulatory proteins and serves as a scaffold for the assembly of a functional pre-initiation complex with RNA polymerase II and the general transcription factors.</text>
</comment>
<evidence type="ECO:0000256" key="4">
    <source>
        <dbReference type="RuleBase" id="RU364147"/>
    </source>
</evidence>
<keyword evidence="4" id="KW-0804">Transcription</keyword>